<evidence type="ECO:0000256" key="6">
    <source>
        <dbReference type="ARBA" id="ARBA00022630"/>
    </source>
</evidence>
<dbReference type="Pfam" id="PF07992">
    <property type="entry name" value="Pyr_redox_2"/>
    <property type="match status" value="1"/>
</dbReference>
<dbReference type="InterPro" id="IPR046952">
    <property type="entry name" value="GSHR/TRXR-like"/>
</dbReference>
<evidence type="ECO:0000256" key="13">
    <source>
        <dbReference type="RuleBase" id="RU003691"/>
    </source>
</evidence>
<dbReference type="PRINTS" id="PR00411">
    <property type="entry name" value="PNDRDTASEI"/>
</dbReference>
<keyword evidence="9" id="KW-1015">Disulfide bond</keyword>
<evidence type="ECO:0000256" key="4">
    <source>
        <dbReference type="ARBA" id="ARBA00012607"/>
    </source>
</evidence>
<evidence type="ECO:0000256" key="1">
    <source>
        <dbReference type="ARBA" id="ARBA00001974"/>
    </source>
</evidence>
<dbReference type="PANTHER" id="PTHR42737">
    <property type="entry name" value="GLUTATHIONE REDUCTASE"/>
    <property type="match status" value="1"/>
</dbReference>
<dbReference type="GO" id="GO:0004362">
    <property type="term" value="F:glutathione-disulfide reductase (NADPH) activity"/>
    <property type="evidence" value="ECO:0007669"/>
    <property type="project" value="UniProtKB-EC"/>
</dbReference>
<accession>A0A8H4QPS7</accession>
<evidence type="ECO:0000256" key="12">
    <source>
        <dbReference type="ARBA" id="ARBA00056905"/>
    </source>
</evidence>
<keyword evidence="6 13" id="KW-0285">Flavoprotein</keyword>
<dbReference type="InterPro" id="IPR023753">
    <property type="entry name" value="FAD/NAD-binding_dom"/>
</dbReference>
<evidence type="ECO:0000313" key="18">
    <source>
        <dbReference type="Proteomes" id="UP000521872"/>
    </source>
</evidence>
<keyword evidence="18" id="KW-1185">Reference proteome</keyword>
<dbReference type="FunFam" id="3.30.390.30:FF:000003">
    <property type="entry name" value="Glutathione reductase"/>
    <property type="match status" value="1"/>
</dbReference>
<name>A0A8H4QPS7_9AGAR</name>
<dbReference type="Pfam" id="PF02852">
    <property type="entry name" value="Pyr_redox_dim"/>
    <property type="match status" value="1"/>
</dbReference>
<dbReference type="InterPro" id="IPR006322">
    <property type="entry name" value="Glutathione_Rdtase_euk/bac"/>
</dbReference>
<dbReference type="InterPro" id="IPR004099">
    <property type="entry name" value="Pyr_nucl-diS_OxRdtase_dimer"/>
</dbReference>
<dbReference type="InterPro" id="IPR012999">
    <property type="entry name" value="Pyr_OxRdtase_I_AS"/>
</dbReference>
<keyword evidence="14" id="KW-0963">Cytoplasm</keyword>
<evidence type="ECO:0000256" key="2">
    <source>
        <dbReference type="ARBA" id="ARBA00007532"/>
    </source>
</evidence>
<comment type="function">
    <text evidence="12 14">Catalyzes the reduction of glutathione disulfide (GSSG) to reduced glutathione (GSH). Constitutes the major mechanism to maintain a high GSH:GSSG ratio in the cytosol.</text>
</comment>
<dbReference type="Gene3D" id="3.50.50.60">
    <property type="entry name" value="FAD/NAD(P)-binding domain"/>
    <property type="match status" value="2"/>
</dbReference>
<evidence type="ECO:0000256" key="7">
    <source>
        <dbReference type="ARBA" id="ARBA00022827"/>
    </source>
</evidence>
<evidence type="ECO:0000259" key="16">
    <source>
        <dbReference type="Pfam" id="PF07992"/>
    </source>
</evidence>
<dbReference type="InterPro" id="IPR036188">
    <property type="entry name" value="FAD/NAD-bd_sf"/>
</dbReference>
<feature type="domain" description="Pyridine nucleotide-disulphide oxidoreductase dimerisation" evidence="15">
    <location>
        <begin position="513"/>
        <end position="625"/>
    </location>
</feature>
<dbReference type="Proteomes" id="UP000521872">
    <property type="component" value="Unassembled WGS sequence"/>
</dbReference>
<protein>
    <recommendedName>
        <fullName evidence="5 14">Glutathione reductase</fullName>
        <ecNumber evidence="4 14">1.8.1.7</ecNumber>
    </recommendedName>
</protein>
<keyword evidence="14" id="KW-0521">NADP</keyword>
<evidence type="ECO:0000256" key="14">
    <source>
        <dbReference type="RuleBase" id="RU365016"/>
    </source>
</evidence>
<evidence type="ECO:0000256" key="8">
    <source>
        <dbReference type="ARBA" id="ARBA00023002"/>
    </source>
</evidence>
<dbReference type="GO" id="GO:0005739">
    <property type="term" value="C:mitochondrion"/>
    <property type="evidence" value="ECO:0007669"/>
    <property type="project" value="TreeGrafter"/>
</dbReference>
<comment type="similarity">
    <text evidence="2 13">Belongs to the class-I pyridine nucleotide-disulfide oxidoreductase family.</text>
</comment>
<reference evidence="17 18" key="1">
    <citation type="submission" date="2019-12" db="EMBL/GenBank/DDBJ databases">
        <authorList>
            <person name="Floudas D."/>
            <person name="Bentzer J."/>
            <person name="Ahren D."/>
            <person name="Johansson T."/>
            <person name="Persson P."/>
            <person name="Tunlid A."/>
        </authorList>
    </citation>
    <scope>NUCLEOTIDE SEQUENCE [LARGE SCALE GENOMIC DNA]</scope>
    <source>
        <strain evidence="17 18">CBS 102.39</strain>
    </source>
</reference>
<evidence type="ECO:0000313" key="17">
    <source>
        <dbReference type="EMBL" id="KAF4615092.1"/>
    </source>
</evidence>
<dbReference type="PRINTS" id="PR00368">
    <property type="entry name" value="FADPNR"/>
</dbReference>
<gene>
    <name evidence="17" type="ORF">D9613_003283</name>
</gene>
<evidence type="ECO:0000256" key="3">
    <source>
        <dbReference type="ARBA" id="ARBA00011738"/>
    </source>
</evidence>
<feature type="domain" description="FAD/NAD(P)-binding" evidence="16">
    <location>
        <begin position="167"/>
        <end position="490"/>
    </location>
</feature>
<dbReference type="GO" id="GO:0050660">
    <property type="term" value="F:flavin adenine dinucleotide binding"/>
    <property type="evidence" value="ECO:0007669"/>
    <property type="project" value="InterPro"/>
</dbReference>
<comment type="catalytic activity">
    <reaction evidence="11 14">
        <text>2 glutathione + NADP(+) = glutathione disulfide + NADPH + H(+)</text>
        <dbReference type="Rhea" id="RHEA:11740"/>
        <dbReference type="ChEBI" id="CHEBI:15378"/>
        <dbReference type="ChEBI" id="CHEBI:57783"/>
        <dbReference type="ChEBI" id="CHEBI:57925"/>
        <dbReference type="ChEBI" id="CHEBI:58297"/>
        <dbReference type="ChEBI" id="CHEBI:58349"/>
        <dbReference type="EC" id="1.8.1.7"/>
    </reaction>
</comment>
<dbReference type="GO" id="GO:0045454">
    <property type="term" value="P:cell redox homeostasis"/>
    <property type="evidence" value="ECO:0007669"/>
    <property type="project" value="InterPro"/>
</dbReference>
<dbReference type="SUPFAM" id="SSF55424">
    <property type="entry name" value="FAD/NAD-linked reductases, dimerisation (C-terminal) domain"/>
    <property type="match status" value="1"/>
</dbReference>
<organism evidence="17 18">
    <name type="scientific">Agrocybe pediades</name>
    <dbReference type="NCBI Taxonomy" id="84607"/>
    <lineage>
        <taxon>Eukaryota</taxon>
        <taxon>Fungi</taxon>
        <taxon>Dikarya</taxon>
        <taxon>Basidiomycota</taxon>
        <taxon>Agaricomycotina</taxon>
        <taxon>Agaricomycetes</taxon>
        <taxon>Agaricomycetidae</taxon>
        <taxon>Agaricales</taxon>
        <taxon>Agaricineae</taxon>
        <taxon>Strophariaceae</taxon>
        <taxon>Agrocybe</taxon>
    </lineage>
</organism>
<proteinExistence type="inferred from homology"/>
<evidence type="ECO:0000256" key="5">
    <source>
        <dbReference type="ARBA" id="ARBA00017111"/>
    </source>
</evidence>
<dbReference type="PROSITE" id="PS00076">
    <property type="entry name" value="PYRIDINE_REDOX_1"/>
    <property type="match status" value="1"/>
</dbReference>
<dbReference type="NCBIfam" id="NF004776">
    <property type="entry name" value="PRK06116.1"/>
    <property type="match status" value="1"/>
</dbReference>
<dbReference type="EC" id="1.8.1.7" evidence="4 14"/>
<dbReference type="EMBL" id="JAACJL010000044">
    <property type="protein sequence ID" value="KAF4615092.1"/>
    <property type="molecule type" value="Genomic_DNA"/>
</dbReference>
<dbReference type="GO" id="GO:0034599">
    <property type="term" value="P:cellular response to oxidative stress"/>
    <property type="evidence" value="ECO:0007669"/>
    <property type="project" value="TreeGrafter"/>
</dbReference>
<comment type="caution">
    <text evidence="17">The sequence shown here is derived from an EMBL/GenBank/DDBJ whole genome shotgun (WGS) entry which is preliminary data.</text>
</comment>
<comment type="subunit">
    <text evidence="3">Homodimer.</text>
</comment>
<keyword evidence="7 13" id="KW-0274">FAD</keyword>
<dbReference type="GO" id="GO:0050661">
    <property type="term" value="F:NADP binding"/>
    <property type="evidence" value="ECO:0007669"/>
    <property type="project" value="InterPro"/>
</dbReference>
<dbReference type="GO" id="GO:0006749">
    <property type="term" value="P:glutathione metabolic process"/>
    <property type="evidence" value="ECO:0007669"/>
    <property type="project" value="InterPro"/>
</dbReference>
<dbReference type="InterPro" id="IPR016156">
    <property type="entry name" value="FAD/NAD-linked_Rdtase_dimer_sf"/>
</dbReference>
<keyword evidence="8 13" id="KW-0560">Oxidoreductase</keyword>
<comment type="cofactor">
    <cofactor evidence="1 14">
        <name>FAD</name>
        <dbReference type="ChEBI" id="CHEBI:57692"/>
    </cofactor>
</comment>
<evidence type="ECO:0000256" key="9">
    <source>
        <dbReference type="ARBA" id="ARBA00023157"/>
    </source>
</evidence>
<dbReference type="SUPFAM" id="SSF51905">
    <property type="entry name" value="FAD/NAD(P)-binding domain"/>
    <property type="match status" value="1"/>
</dbReference>
<dbReference type="NCBIfam" id="TIGR01421">
    <property type="entry name" value="gluta_reduc_1"/>
    <property type="match status" value="1"/>
</dbReference>
<dbReference type="AlphaFoldDB" id="A0A8H4QPS7"/>
<dbReference type="FunFam" id="3.50.50.60:FF:000235">
    <property type="entry name" value="Glutathione reductase"/>
    <property type="match status" value="1"/>
</dbReference>
<evidence type="ECO:0000256" key="11">
    <source>
        <dbReference type="ARBA" id="ARBA00049142"/>
    </source>
</evidence>
<evidence type="ECO:0000256" key="10">
    <source>
        <dbReference type="ARBA" id="ARBA00023284"/>
    </source>
</evidence>
<dbReference type="Gene3D" id="3.30.390.30">
    <property type="match status" value="1"/>
</dbReference>
<evidence type="ECO:0000259" key="15">
    <source>
        <dbReference type="Pfam" id="PF02852"/>
    </source>
</evidence>
<keyword evidence="10 13" id="KW-0676">Redox-active center</keyword>
<sequence>MCYFVMSTPSEEVLLADWIDVTFLAYSDSSSSRQIYTHRKETIVHYQAYPPTQLRSAYKREDESSKELPFFKLASRVLSVSCSPSASSLRLNGVKNNTNTSIRKLSLAISTKRYLGLSSSLNRIASSSSSTSSLTPALRLSQISRAFSGTANREMPPIYDKPTTEKYDYIVIGGGSGGSGTARRAVSYGKKVAVVEATPYLGGTCVNVGCVPKKIMWHAADLQDKITNHAHGYKFTGIENAKFDWASFKPQRDAYIRRLNGIYANNFDKEGVEFHRGFGRLVARDKVEVTKPDGQTYVLTADNICIAVGGQPTIPSEEEIPGASLGIDSDGFFDLPEQPRRVAIVGAGYIAIELAGIFNALGTETHLLIRGDTVLRTFDPTIQEALTPWMEKTGVHLHKRTHVTKVEGEKGGPLTVHTDNGEKVEVDVLLWAIGRHASTKGLGLEELGVKLDKKGDVVVDEYQNSSVPGITAIGDVQGKWLLTPVAIAAGRRLSNRLFGPEKFKNDKLSYEDIPTVVFSHPTIGTVGLTEPEARAKYGDDAIKIYKSSFRALYFSMVDEEHKEPTVYKLICAGPEERVVGVHIIGLGSDEVMQGFAVAVKMGARKQDLDDTVAIHPTSGEELVTLR</sequence>
<dbReference type="PANTHER" id="PTHR42737:SF2">
    <property type="entry name" value="GLUTATHIONE REDUCTASE"/>
    <property type="match status" value="1"/>
</dbReference>
<comment type="subcellular location">
    <subcellularLocation>
        <location evidence="14">Cytoplasm</location>
    </subcellularLocation>
</comment>
<dbReference type="GO" id="GO:0005829">
    <property type="term" value="C:cytosol"/>
    <property type="evidence" value="ECO:0007669"/>
    <property type="project" value="TreeGrafter"/>
</dbReference>